<keyword evidence="6 8" id="KW-0472">Membrane</keyword>
<dbReference type="InterPro" id="IPR012910">
    <property type="entry name" value="Plug_dom"/>
</dbReference>
<reference evidence="11 12" key="1">
    <citation type="journal article" date="2014" name="Int. J. Syst. Evol. Microbiol.">
        <title>Complete genome sequence of Corynebacterium casei LMG S-19264T (=DSM 44701T), isolated from a smear-ripened cheese.</title>
        <authorList>
            <consortium name="US DOE Joint Genome Institute (JGI-PGF)"/>
            <person name="Walter F."/>
            <person name="Albersmeier A."/>
            <person name="Kalinowski J."/>
            <person name="Ruckert C."/>
        </authorList>
    </citation>
    <scope>NUCLEOTIDE SEQUENCE [LARGE SCALE GENOMIC DNA]</scope>
    <source>
        <strain evidence="11 12">KCTC 12866</strain>
    </source>
</reference>
<evidence type="ECO:0000313" key="11">
    <source>
        <dbReference type="EMBL" id="GHB68615.1"/>
    </source>
</evidence>
<evidence type="ECO:0000256" key="7">
    <source>
        <dbReference type="ARBA" id="ARBA00023237"/>
    </source>
</evidence>
<dbReference type="RefSeq" id="WP_189564546.1">
    <property type="nucleotide sequence ID" value="NZ_BMXF01000002.1"/>
</dbReference>
<dbReference type="InterPro" id="IPR036942">
    <property type="entry name" value="Beta-barrel_TonB_sf"/>
</dbReference>
<sequence>MFLRAVRRASGLYHIFLALAISTTAFAQRDTIALEPVTVVGFAPERFMAGLKIQRLDSATLQQFRFQSIGDLLAFNTPLAFKNYGPGRLNTVSFRGTSAQHTAVLWNGLNINQPNLGQTDFSTLPVAGFERLSVQYGAAASAVGTDAVGGGILLQSSGTQPKGIRFFLGRRQASFGNQQTQAGGTYGAKVGDVLHFSGKTLYYDGRMKNKYPYTERSGYYMEPSAAEQRGFVQDLILAGKKGRKLSAHLWLTDNGSTLTPENPDARQLTRTQSRRALVQYQTPSWTWRTAFTRDLIDFGAGDYSQLDHTATDRFLTHLEKEMAWQLGGGSATVNLRVGGEAAHYRTRVDDYTAAFISENRADLFALSRWQFGPRWLVSANVRQAFVTRFDPPLTPSLGTEYRLLNGPKYHLTAKGSVSRSYRVPTLNERYWKVLGNPEIRSESGLNKELGLEAKWQPSESQQVTASLTAYHNRVDDWTYWNPDRNYRVENLQLVVARGVEMQAQWRADFPAWQTGSTLGYALNRSSQERVYNAYAGDIVGKQLVYVPVHQGTFNAYAQRGVFRFTTQVRGQTRSFTTFDNSRDLPGYVLVNLLAEVTGQRGHWRADLQAQANNIFNALYLNVGRNAMPGRSFSLNLLLTYNSESK</sequence>
<feature type="signal peptide" evidence="9">
    <location>
        <begin position="1"/>
        <end position="27"/>
    </location>
</feature>
<evidence type="ECO:0000256" key="5">
    <source>
        <dbReference type="ARBA" id="ARBA00022729"/>
    </source>
</evidence>
<dbReference type="GO" id="GO:0009279">
    <property type="term" value="C:cell outer membrane"/>
    <property type="evidence" value="ECO:0007669"/>
    <property type="project" value="UniProtKB-SubCell"/>
</dbReference>
<keyword evidence="2 8" id="KW-0813">Transport</keyword>
<evidence type="ECO:0000256" key="8">
    <source>
        <dbReference type="PROSITE-ProRule" id="PRU01360"/>
    </source>
</evidence>
<gene>
    <name evidence="11" type="ORF">GCM10007390_22550</name>
</gene>
<keyword evidence="12" id="KW-1185">Reference proteome</keyword>
<dbReference type="InterPro" id="IPR039426">
    <property type="entry name" value="TonB-dep_rcpt-like"/>
</dbReference>
<evidence type="ECO:0000256" key="6">
    <source>
        <dbReference type="ARBA" id="ARBA00023136"/>
    </source>
</evidence>
<proteinExistence type="inferred from homology"/>
<evidence type="ECO:0000256" key="1">
    <source>
        <dbReference type="ARBA" id="ARBA00004571"/>
    </source>
</evidence>
<evidence type="ECO:0000256" key="9">
    <source>
        <dbReference type="SAM" id="SignalP"/>
    </source>
</evidence>
<evidence type="ECO:0000256" key="2">
    <source>
        <dbReference type="ARBA" id="ARBA00022448"/>
    </source>
</evidence>
<dbReference type="Gene3D" id="2.40.170.20">
    <property type="entry name" value="TonB-dependent receptor, beta-barrel domain"/>
    <property type="match status" value="1"/>
</dbReference>
<evidence type="ECO:0000313" key="12">
    <source>
        <dbReference type="Proteomes" id="UP000598271"/>
    </source>
</evidence>
<dbReference type="Proteomes" id="UP000598271">
    <property type="component" value="Unassembled WGS sequence"/>
</dbReference>
<keyword evidence="7 8" id="KW-0998">Cell outer membrane</keyword>
<organism evidence="11 12">
    <name type="scientific">Persicitalea jodogahamensis</name>
    <dbReference type="NCBI Taxonomy" id="402147"/>
    <lineage>
        <taxon>Bacteria</taxon>
        <taxon>Pseudomonadati</taxon>
        <taxon>Bacteroidota</taxon>
        <taxon>Cytophagia</taxon>
        <taxon>Cytophagales</taxon>
        <taxon>Spirosomataceae</taxon>
        <taxon>Persicitalea</taxon>
    </lineage>
</organism>
<dbReference type="SUPFAM" id="SSF56935">
    <property type="entry name" value="Porins"/>
    <property type="match status" value="1"/>
</dbReference>
<dbReference type="PANTHER" id="PTHR30069:SF29">
    <property type="entry name" value="HEMOGLOBIN AND HEMOGLOBIN-HAPTOGLOBIN-BINDING PROTEIN 1-RELATED"/>
    <property type="match status" value="1"/>
</dbReference>
<comment type="similarity">
    <text evidence="8">Belongs to the TonB-dependent receptor family.</text>
</comment>
<feature type="chain" id="PRO_5035287019" evidence="9">
    <location>
        <begin position="28"/>
        <end position="645"/>
    </location>
</feature>
<comment type="caution">
    <text evidence="11">The sequence shown here is derived from an EMBL/GenBank/DDBJ whole genome shotgun (WGS) entry which is preliminary data.</text>
</comment>
<dbReference type="PANTHER" id="PTHR30069">
    <property type="entry name" value="TONB-DEPENDENT OUTER MEMBRANE RECEPTOR"/>
    <property type="match status" value="1"/>
</dbReference>
<evidence type="ECO:0000259" key="10">
    <source>
        <dbReference type="Pfam" id="PF07715"/>
    </source>
</evidence>
<dbReference type="GO" id="GO:0015344">
    <property type="term" value="F:siderophore uptake transmembrane transporter activity"/>
    <property type="evidence" value="ECO:0007669"/>
    <property type="project" value="TreeGrafter"/>
</dbReference>
<protein>
    <submittedName>
        <fullName evidence="11">TonB-dependent receptor</fullName>
    </submittedName>
</protein>
<dbReference type="Pfam" id="PF07715">
    <property type="entry name" value="Plug"/>
    <property type="match status" value="1"/>
</dbReference>
<dbReference type="InterPro" id="IPR037066">
    <property type="entry name" value="Plug_dom_sf"/>
</dbReference>
<dbReference type="Gene3D" id="2.170.130.10">
    <property type="entry name" value="TonB-dependent receptor, plug domain"/>
    <property type="match status" value="1"/>
</dbReference>
<feature type="domain" description="TonB-dependent receptor plug" evidence="10">
    <location>
        <begin position="53"/>
        <end position="150"/>
    </location>
</feature>
<keyword evidence="5 9" id="KW-0732">Signal</keyword>
<dbReference type="PROSITE" id="PS52016">
    <property type="entry name" value="TONB_DEPENDENT_REC_3"/>
    <property type="match status" value="1"/>
</dbReference>
<comment type="subcellular location">
    <subcellularLocation>
        <location evidence="1 8">Cell outer membrane</location>
        <topology evidence="1 8">Multi-pass membrane protein</topology>
    </subcellularLocation>
</comment>
<dbReference type="EMBL" id="BMXF01000002">
    <property type="protein sequence ID" value="GHB68615.1"/>
    <property type="molecule type" value="Genomic_DNA"/>
</dbReference>
<accession>A0A8J3D3T6</accession>
<dbReference type="GO" id="GO:0044718">
    <property type="term" value="P:siderophore transmembrane transport"/>
    <property type="evidence" value="ECO:0007669"/>
    <property type="project" value="TreeGrafter"/>
</dbReference>
<keyword evidence="4 8" id="KW-0812">Transmembrane</keyword>
<evidence type="ECO:0000256" key="4">
    <source>
        <dbReference type="ARBA" id="ARBA00022692"/>
    </source>
</evidence>
<evidence type="ECO:0000256" key="3">
    <source>
        <dbReference type="ARBA" id="ARBA00022452"/>
    </source>
</evidence>
<name>A0A8J3D3T6_9BACT</name>
<keyword evidence="11" id="KW-0675">Receptor</keyword>
<dbReference type="AlphaFoldDB" id="A0A8J3D3T6"/>
<keyword evidence="3 8" id="KW-1134">Transmembrane beta strand</keyword>